<dbReference type="GO" id="GO:0005737">
    <property type="term" value="C:cytoplasm"/>
    <property type="evidence" value="ECO:0007669"/>
    <property type="project" value="TreeGrafter"/>
</dbReference>
<gene>
    <name evidence="6" type="ORF">IAC29_04035</name>
</gene>
<dbReference type="EMBL" id="JADIMQ010000055">
    <property type="protein sequence ID" value="MBO8448423.1"/>
    <property type="molecule type" value="Genomic_DNA"/>
</dbReference>
<evidence type="ECO:0000313" key="7">
    <source>
        <dbReference type="Proteomes" id="UP000810252"/>
    </source>
</evidence>
<name>A0A9D9EJ39_9BACT</name>
<feature type="region of interest" description="Disordered" evidence="4">
    <location>
        <begin position="326"/>
        <end position="345"/>
    </location>
</feature>
<proteinExistence type="predicted"/>
<keyword evidence="1" id="KW-0479">Metal-binding</keyword>
<dbReference type="Pfam" id="PF13155">
    <property type="entry name" value="Toprim_2"/>
    <property type="match status" value="1"/>
</dbReference>
<dbReference type="Gene3D" id="3.90.580.10">
    <property type="entry name" value="Zinc finger, CHC2-type domain"/>
    <property type="match status" value="1"/>
</dbReference>
<dbReference type="AlphaFoldDB" id="A0A9D9EJ39"/>
<evidence type="ECO:0000256" key="4">
    <source>
        <dbReference type="SAM" id="MobiDB-lite"/>
    </source>
</evidence>
<dbReference type="Gene3D" id="3.40.1360.10">
    <property type="match status" value="1"/>
</dbReference>
<organism evidence="6 7">
    <name type="scientific">Candidatus Cryptobacteroides merdigallinarum</name>
    <dbReference type="NCBI Taxonomy" id="2840770"/>
    <lineage>
        <taxon>Bacteria</taxon>
        <taxon>Pseudomonadati</taxon>
        <taxon>Bacteroidota</taxon>
        <taxon>Bacteroidia</taxon>
        <taxon>Bacteroidales</taxon>
        <taxon>Candidatus Cryptobacteroides</taxon>
    </lineage>
</organism>
<dbReference type="InterPro" id="IPR002694">
    <property type="entry name" value="Znf_CHC2"/>
</dbReference>
<dbReference type="GO" id="GO:0006269">
    <property type="term" value="P:DNA replication, synthesis of primer"/>
    <property type="evidence" value="ECO:0007669"/>
    <property type="project" value="TreeGrafter"/>
</dbReference>
<dbReference type="PANTHER" id="PTHR30313">
    <property type="entry name" value="DNA PRIMASE"/>
    <property type="match status" value="1"/>
</dbReference>
<keyword evidence="3" id="KW-0862">Zinc</keyword>
<dbReference type="GO" id="GO:0008270">
    <property type="term" value="F:zinc ion binding"/>
    <property type="evidence" value="ECO:0007669"/>
    <property type="project" value="UniProtKB-KW"/>
</dbReference>
<reference evidence="6" key="1">
    <citation type="submission" date="2020-10" db="EMBL/GenBank/DDBJ databases">
        <authorList>
            <person name="Gilroy R."/>
        </authorList>
    </citation>
    <scope>NUCLEOTIDE SEQUENCE</scope>
    <source>
        <strain evidence="6">20514</strain>
    </source>
</reference>
<dbReference type="SMART" id="SM00400">
    <property type="entry name" value="ZnF_CHCC"/>
    <property type="match status" value="1"/>
</dbReference>
<protein>
    <submittedName>
        <fullName evidence="6">Toprim domain-containing protein</fullName>
    </submittedName>
</protein>
<dbReference type="SUPFAM" id="SSF56731">
    <property type="entry name" value="DNA primase core"/>
    <property type="match status" value="1"/>
</dbReference>
<comment type="caution">
    <text evidence="6">The sequence shown here is derived from an EMBL/GenBank/DDBJ whole genome shotgun (WGS) entry which is preliminary data.</text>
</comment>
<dbReference type="GO" id="GO:0003899">
    <property type="term" value="F:DNA-directed RNA polymerase activity"/>
    <property type="evidence" value="ECO:0007669"/>
    <property type="project" value="InterPro"/>
</dbReference>
<dbReference type="SUPFAM" id="SSF57783">
    <property type="entry name" value="Zinc beta-ribbon"/>
    <property type="match status" value="1"/>
</dbReference>
<reference evidence="6" key="2">
    <citation type="journal article" date="2021" name="PeerJ">
        <title>Extensive microbial diversity within the chicken gut microbiome revealed by metagenomics and culture.</title>
        <authorList>
            <person name="Gilroy R."/>
            <person name="Ravi A."/>
            <person name="Getino M."/>
            <person name="Pursley I."/>
            <person name="Horton D.L."/>
            <person name="Alikhan N.F."/>
            <person name="Baker D."/>
            <person name="Gharbi K."/>
            <person name="Hall N."/>
            <person name="Watson M."/>
            <person name="Adriaenssens E.M."/>
            <person name="Foster-Nyarko E."/>
            <person name="Jarju S."/>
            <person name="Secka A."/>
            <person name="Antonio M."/>
            <person name="Oren A."/>
            <person name="Chaudhuri R.R."/>
            <person name="La Ragione R."/>
            <person name="Hildebrand F."/>
            <person name="Pallen M.J."/>
        </authorList>
    </citation>
    <scope>NUCLEOTIDE SEQUENCE</scope>
    <source>
        <strain evidence="6">20514</strain>
    </source>
</reference>
<dbReference type="Proteomes" id="UP000810252">
    <property type="component" value="Unassembled WGS sequence"/>
</dbReference>
<dbReference type="InterPro" id="IPR050219">
    <property type="entry name" value="DnaG_primase"/>
</dbReference>
<accession>A0A9D9EJ39</accession>
<sequence>MEQNGRNRVFRSEDRSTVIDVLAYFGKDSHLTRGRFVRSPFRDERTPSFHITPNGRGWKDFGDGSGGGVIDLVMRLAGCDRLRAIRILSEMEGTDWTPAPAAPCRNFQRKQGGSRPSTIVSAGPFTSGVLLEYSRSRGISQAVLEKYCTEVTAEFAGGKGKRARFIGFRNNDGGFVLRSALPGSTGKRCTSSAPTFLDCDGNVSTLRSSSRVAVFEGMFDFLSFKEILSSCTLKAGTCDSCILNSVVNVPKALDYIMQHRSAYLFLDNDRAGREAAAKIMTDSDSCGCRVTDMSHAYKDYNDLNDFLCGENVQACTKIINLIKSNQDGTDTREHRGQEPCLPEIH</sequence>
<evidence type="ECO:0000259" key="5">
    <source>
        <dbReference type="SMART" id="SM00400"/>
    </source>
</evidence>
<evidence type="ECO:0000313" key="6">
    <source>
        <dbReference type="EMBL" id="MBO8448423.1"/>
    </source>
</evidence>
<dbReference type="PANTHER" id="PTHR30313:SF2">
    <property type="entry name" value="DNA PRIMASE"/>
    <property type="match status" value="1"/>
</dbReference>
<dbReference type="InterPro" id="IPR036977">
    <property type="entry name" value="DNA_primase_Znf_CHC2"/>
</dbReference>
<dbReference type="Pfam" id="PF01807">
    <property type="entry name" value="Zn_ribbon_DnaG"/>
    <property type="match status" value="1"/>
</dbReference>
<keyword evidence="2" id="KW-0863">Zinc-finger</keyword>
<evidence type="ECO:0000256" key="1">
    <source>
        <dbReference type="ARBA" id="ARBA00022723"/>
    </source>
</evidence>
<evidence type="ECO:0000256" key="2">
    <source>
        <dbReference type="ARBA" id="ARBA00022771"/>
    </source>
</evidence>
<dbReference type="InterPro" id="IPR034154">
    <property type="entry name" value="TOPRIM_DnaG/twinkle"/>
</dbReference>
<feature type="domain" description="Zinc finger CHC2-type" evidence="5">
    <location>
        <begin position="40"/>
        <end position="89"/>
    </location>
</feature>
<dbReference type="CDD" id="cd01029">
    <property type="entry name" value="TOPRIM_primases"/>
    <property type="match status" value="1"/>
</dbReference>
<dbReference type="GO" id="GO:0003677">
    <property type="term" value="F:DNA binding"/>
    <property type="evidence" value="ECO:0007669"/>
    <property type="project" value="InterPro"/>
</dbReference>
<evidence type="ECO:0000256" key="3">
    <source>
        <dbReference type="ARBA" id="ARBA00022833"/>
    </source>
</evidence>